<protein>
    <recommendedName>
        <fullName evidence="4">Phage holin family protein</fullName>
    </recommendedName>
</protein>
<comment type="caution">
    <text evidence="2">The sequence shown here is derived from an EMBL/GenBank/DDBJ whole genome shotgun (WGS) entry which is preliminary data.</text>
</comment>
<accession>A0A227KKJ1</accession>
<keyword evidence="1" id="KW-1133">Transmembrane helix</keyword>
<organism evidence="2 3">
    <name type="scientific">Turicimonas muris</name>
    <dbReference type="NCBI Taxonomy" id="1796652"/>
    <lineage>
        <taxon>Bacteria</taxon>
        <taxon>Pseudomonadati</taxon>
        <taxon>Pseudomonadota</taxon>
        <taxon>Betaproteobacteria</taxon>
        <taxon>Burkholderiales</taxon>
        <taxon>Sutterellaceae</taxon>
        <taxon>Turicimonas</taxon>
    </lineage>
</organism>
<proteinExistence type="predicted"/>
<evidence type="ECO:0000256" key="1">
    <source>
        <dbReference type="SAM" id="Phobius"/>
    </source>
</evidence>
<dbReference type="GeneID" id="78362751"/>
<keyword evidence="3" id="KW-1185">Reference proteome</keyword>
<sequence>MTKSVPPKNDASLRSVLDLFVEGLSTRAQIFGLELSVAKDNTAKSALNMVLAALFGIFALVFISVALLVIFWDDHRIFVACCLAGFYTVMFLFFLARAKNLASNLPYAFTESKQIISNDLEALRRSLNTPTHKDQEEK</sequence>
<reference evidence="3" key="1">
    <citation type="submission" date="2017-05" db="EMBL/GenBank/DDBJ databases">
        <title>Improved OligoMM genomes.</title>
        <authorList>
            <person name="Garzetti D."/>
        </authorList>
    </citation>
    <scope>NUCLEOTIDE SEQUENCE [LARGE SCALE GENOMIC DNA]</scope>
    <source>
        <strain evidence="3">YL45</strain>
    </source>
</reference>
<feature type="transmembrane region" description="Helical" evidence="1">
    <location>
        <begin position="49"/>
        <end position="71"/>
    </location>
</feature>
<dbReference type="AlphaFoldDB" id="A0A227KKJ1"/>
<evidence type="ECO:0000313" key="3">
    <source>
        <dbReference type="Proteomes" id="UP000214610"/>
    </source>
</evidence>
<dbReference type="InterPro" id="IPR009937">
    <property type="entry name" value="Phage_holin_3_6"/>
</dbReference>
<dbReference type="Proteomes" id="UP000214610">
    <property type="component" value="Unassembled WGS sequence"/>
</dbReference>
<dbReference type="Pfam" id="PF07332">
    <property type="entry name" value="Phage_holin_3_6"/>
    <property type="match status" value="1"/>
</dbReference>
<evidence type="ECO:0000313" key="2">
    <source>
        <dbReference type="EMBL" id="OXE47719.1"/>
    </source>
</evidence>
<gene>
    <name evidence="2" type="ORF">ADH67_08040</name>
</gene>
<keyword evidence="1" id="KW-0472">Membrane</keyword>
<name>A0A227KKJ1_9BURK</name>
<evidence type="ECO:0008006" key="4">
    <source>
        <dbReference type="Google" id="ProtNLM"/>
    </source>
</evidence>
<dbReference type="EMBL" id="NHMP01000004">
    <property type="protein sequence ID" value="OXE47719.1"/>
    <property type="molecule type" value="Genomic_DNA"/>
</dbReference>
<dbReference type="RefSeq" id="WP_066595223.1">
    <property type="nucleotide sequence ID" value="NZ_CAJTBZ010000002.1"/>
</dbReference>
<keyword evidence="1" id="KW-0812">Transmembrane</keyword>
<feature type="transmembrane region" description="Helical" evidence="1">
    <location>
        <begin position="77"/>
        <end position="96"/>
    </location>
</feature>